<dbReference type="Pfam" id="PF13335">
    <property type="entry name" value="Mg_chelatase_C"/>
    <property type="match status" value="1"/>
</dbReference>
<protein>
    <submittedName>
        <fullName evidence="6">ATP-binding protein</fullName>
    </submittedName>
    <submittedName>
        <fullName evidence="5">Competence protein ComM</fullName>
    </submittedName>
</protein>
<dbReference type="InterPro" id="IPR014721">
    <property type="entry name" value="Ribsml_uS5_D2-typ_fold_subgr"/>
</dbReference>
<dbReference type="SMART" id="SM00382">
    <property type="entry name" value="AAA"/>
    <property type="match status" value="1"/>
</dbReference>
<dbReference type="InterPro" id="IPR027417">
    <property type="entry name" value="P-loop_NTPase"/>
</dbReference>
<dbReference type="InterPro" id="IPR025158">
    <property type="entry name" value="Mg_chelat-rel_C"/>
</dbReference>
<dbReference type="PANTHER" id="PTHR32039">
    <property type="entry name" value="MAGNESIUM-CHELATASE SUBUNIT CHLI"/>
    <property type="match status" value="1"/>
</dbReference>
<dbReference type="Gene3D" id="3.40.50.300">
    <property type="entry name" value="P-loop containing nucleotide triphosphate hydrolases"/>
    <property type="match status" value="1"/>
</dbReference>
<dbReference type="SUPFAM" id="SSF52540">
    <property type="entry name" value="P-loop containing nucleoside triphosphate hydrolases"/>
    <property type="match status" value="1"/>
</dbReference>
<dbReference type="InterPro" id="IPR000523">
    <property type="entry name" value="Mg_chelatse_chII-like_cat_dom"/>
</dbReference>
<dbReference type="GO" id="GO:0003677">
    <property type="term" value="F:DNA binding"/>
    <property type="evidence" value="ECO:0007669"/>
    <property type="project" value="InterPro"/>
</dbReference>
<comment type="similarity">
    <text evidence="1">Belongs to the Mg-chelatase subunits D/I family. ComM subfamily.</text>
</comment>
<dbReference type="PaxDb" id="166486-ERS852572_02366"/>
<dbReference type="InterPro" id="IPR045006">
    <property type="entry name" value="CHLI-like"/>
</dbReference>
<name>A0A173UY58_9FIRM</name>
<evidence type="ECO:0000313" key="7">
    <source>
        <dbReference type="Proteomes" id="UP000095350"/>
    </source>
</evidence>
<dbReference type="AlphaFoldDB" id="A0A173UY58"/>
<gene>
    <name evidence="5" type="primary">comM</name>
    <name evidence="6" type="ORF">DW856_01870</name>
    <name evidence="5" type="ORF">ERS852572_02366</name>
</gene>
<dbReference type="Proteomes" id="UP000283513">
    <property type="component" value="Unassembled WGS sequence"/>
</dbReference>
<evidence type="ECO:0000313" key="6">
    <source>
        <dbReference type="EMBL" id="RHC20979.1"/>
    </source>
</evidence>
<dbReference type="SUPFAM" id="SSF54211">
    <property type="entry name" value="Ribosomal protein S5 domain 2-like"/>
    <property type="match status" value="1"/>
</dbReference>
<dbReference type="OrthoDB" id="9813147at2"/>
<evidence type="ECO:0000256" key="2">
    <source>
        <dbReference type="ARBA" id="ARBA00022741"/>
    </source>
</evidence>
<organism evidence="5 7">
    <name type="scientific">Roseburia intestinalis</name>
    <dbReference type="NCBI Taxonomy" id="166486"/>
    <lineage>
        <taxon>Bacteria</taxon>
        <taxon>Bacillati</taxon>
        <taxon>Bacillota</taxon>
        <taxon>Clostridia</taxon>
        <taxon>Lachnospirales</taxon>
        <taxon>Lachnospiraceae</taxon>
        <taxon>Roseburia</taxon>
    </lineage>
</organism>
<proteinExistence type="inferred from homology"/>
<dbReference type="Pfam" id="PF01078">
    <property type="entry name" value="Mg_chelatase"/>
    <property type="match status" value="1"/>
</dbReference>
<evidence type="ECO:0000256" key="3">
    <source>
        <dbReference type="ARBA" id="ARBA00022840"/>
    </source>
</evidence>
<evidence type="ECO:0000313" key="5">
    <source>
        <dbReference type="EMBL" id="CUN19236.1"/>
    </source>
</evidence>
<dbReference type="EMBL" id="QSHO01000001">
    <property type="protein sequence ID" value="RHC20979.1"/>
    <property type="molecule type" value="Genomic_DNA"/>
</dbReference>
<feature type="domain" description="AAA+ ATPase" evidence="4">
    <location>
        <begin position="210"/>
        <end position="392"/>
    </location>
</feature>
<keyword evidence="2" id="KW-0547">Nucleotide-binding</keyword>
<dbReference type="Pfam" id="PF13541">
    <property type="entry name" value="ChlI"/>
    <property type="match status" value="1"/>
</dbReference>
<dbReference type="GO" id="GO:0005524">
    <property type="term" value="F:ATP binding"/>
    <property type="evidence" value="ECO:0007669"/>
    <property type="project" value="UniProtKB-KW"/>
</dbReference>
<keyword evidence="3 6" id="KW-0067">ATP-binding</keyword>
<dbReference type="Proteomes" id="UP000095350">
    <property type="component" value="Unassembled WGS sequence"/>
</dbReference>
<dbReference type="InterPro" id="IPR020568">
    <property type="entry name" value="Ribosomal_Su5_D2-typ_SF"/>
</dbReference>
<dbReference type="Gene3D" id="3.30.230.10">
    <property type="match status" value="1"/>
</dbReference>
<dbReference type="PANTHER" id="PTHR32039:SF7">
    <property type="entry name" value="COMPETENCE PROTEIN COMM"/>
    <property type="match status" value="1"/>
</dbReference>
<dbReference type="STRING" id="166486.ERS852572_02366"/>
<dbReference type="InterPro" id="IPR025943">
    <property type="entry name" value="Sigma_54_int_dom_ATP-bd_2"/>
</dbReference>
<reference evidence="6 8" key="2">
    <citation type="submission" date="2018-08" db="EMBL/GenBank/DDBJ databases">
        <title>A genome reference for cultivated species of the human gut microbiota.</title>
        <authorList>
            <person name="Zou Y."/>
            <person name="Xue W."/>
            <person name="Luo G."/>
        </authorList>
    </citation>
    <scope>NUCLEOTIDE SEQUENCE [LARGE SCALE GENOMIC DNA]</scope>
    <source>
        <strain evidence="6 8">AM37-1AC</strain>
    </source>
</reference>
<reference evidence="5 7" key="1">
    <citation type="submission" date="2015-09" db="EMBL/GenBank/DDBJ databases">
        <authorList>
            <consortium name="Pathogen Informatics"/>
        </authorList>
    </citation>
    <scope>NUCLEOTIDE SEQUENCE [LARGE SCALE GENOMIC DNA]</scope>
    <source>
        <strain evidence="5 7">2789STDY5834960</strain>
    </source>
</reference>
<dbReference type="EMBL" id="CYXZ01000017">
    <property type="protein sequence ID" value="CUN19236.1"/>
    <property type="molecule type" value="Genomic_DNA"/>
</dbReference>
<sequence length="509" mass="57303">MYSIVSTAIIHGIQSVPISVEADVSDGLPVFEMVGFLASEVQEAKERVRTALKNCGFALPPKHITINFTPANIRKSGSGFDLPVAVAVLTAFGYIRQEMVREYFVAGEVGLNGKVQPVNGILPMVAEAKERGMKKCMVPWKNAGEAALVSDMQVFAVKNLADAVNILNGNGEYFDTPYNIEEMQTGRILDFADVSGQELVKRACETAVSGMHNLLFVGPPGAGKTMIAERIPGILPSLNTKERMELSKIYSVCGLLEHKRGLMQERPFRAPHHTITPQGLAGGGAVPKPGEISLAHKGILFLDELTEFQRETLEILRQPMEEKKICIARLNASYEYPADFMLVAAMNPCKCGYYPDMQRCTCTSAAIDRYLRKVSRPLLDRIDICVEVPQVRFRDLYNTGKSEKSEEIRARVVRTQEIQKMRYRGENFCFNSHIPSSQIFEYCKLDKKQEIYMEQMYDKLNLTARTYHKILRVARTLADMDESEQIKMSHLNEALCYRNIDKKFWEGMD</sequence>
<accession>A0A173UY58</accession>
<dbReference type="InterPro" id="IPR003593">
    <property type="entry name" value="AAA+_ATPase"/>
</dbReference>
<dbReference type="InterPro" id="IPR001208">
    <property type="entry name" value="MCM_dom"/>
</dbReference>
<dbReference type="NCBIfam" id="TIGR00368">
    <property type="entry name" value="YifB family Mg chelatase-like AAA ATPase"/>
    <property type="match status" value="1"/>
</dbReference>
<dbReference type="PRINTS" id="PR01657">
    <property type="entry name" value="MCMFAMILY"/>
</dbReference>
<dbReference type="InterPro" id="IPR004482">
    <property type="entry name" value="Mg_chelat-rel"/>
</dbReference>
<evidence type="ECO:0000259" key="4">
    <source>
        <dbReference type="SMART" id="SM00382"/>
    </source>
</evidence>
<dbReference type="PROSITE" id="PS00676">
    <property type="entry name" value="SIGMA54_INTERACT_2"/>
    <property type="match status" value="1"/>
</dbReference>
<evidence type="ECO:0000256" key="1">
    <source>
        <dbReference type="ARBA" id="ARBA00006354"/>
    </source>
</evidence>
<evidence type="ECO:0000313" key="8">
    <source>
        <dbReference type="Proteomes" id="UP000283513"/>
    </source>
</evidence>
<dbReference type="RefSeq" id="WP_055194747.1">
    <property type="nucleotide sequence ID" value="NZ_CABIYH010000017.1"/>
</dbReference>